<protein>
    <submittedName>
        <fullName evidence="1">Uncharacterized protein</fullName>
    </submittedName>
</protein>
<dbReference type="Proteomes" id="UP000053825">
    <property type="component" value="Unassembled WGS sequence"/>
</dbReference>
<reference evidence="1 2" key="1">
    <citation type="submission" date="2015-07" db="EMBL/GenBank/DDBJ databases">
        <title>The genome of Habropoda laboriosa.</title>
        <authorList>
            <person name="Pan H."/>
            <person name="Kapheim K."/>
        </authorList>
    </citation>
    <scope>NUCLEOTIDE SEQUENCE [LARGE SCALE GENOMIC DNA]</scope>
    <source>
        <strain evidence="1">0110345459</strain>
    </source>
</reference>
<evidence type="ECO:0000313" key="1">
    <source>
        <dbReference type="EMBL" id="KOC60466.1"/>
    </source>
</evidence>
<proteinExistence type="predicted"/>
<dbReference type="EMBL" id="KQ414821">
    <property type="protein sequence ID" value="KOC60466.1"/>
    <property type="molecule type" value="Genomic_DNA"/>
</dbReference>
<accession>A0A0L7QPR1</accession>
<sequence>MIARKIEQMVRSNGGSSHFQIVERSVSWHEAKCLANGQETGEVEPGGSSSLLPDIATPKSEFFNSQNNYFYKFGIVKVINRWEKCIESCGNYVD</sequence>
<evidence type="ECO:0000313" key="2">
    <source>
        <dbReference type="Proteomes" id="UP000053825"/>
    </source>
</evidence>
<organism evidence="1 2">
    <name type="scientific">Habropoda laboriosa</name>
    <dbReference type="NCBI Taxonomy" id="597456"/>
    <lineage>
        <taxon>Eukaryota</taxon>
        <taxon>Metazoa</taxon>
        <taxon>Ecdysozoa</taxon>
        <taxon>Arthropoda</taxon>
        <taxon>Hexapoda</taxon>
        <taxon>Insecta</taxon>
        <taxon>Pterygota</taxon>
        <taxon>Neoptera</taxon>
        <taxon>Endopterygota</taxon>
        <taxon>Hymenoptera</taxon>
        <taxon>Apocrita</taxon>
        <taxon>Aculeata</taxon>
        <taxon>Apoidea</taxon>
        <taxon>Anthophila</taxon>
        <taxon>Apidae</taxon>
        <taxon>Habropoda</taxon>
    </lineage>
</organism>
<gene>
    <name evidence="1" type="ORF">WH47_07474</name>
</gene>
<keyword evidence="2" id="KW-1185">Reference proteome</keyword>
<name>A0A0L7QPR1_9HYME</name>
<dbReference type="AlphaFoldDB" id="A0A0L7QPR1"/>